<dbReference type="EMBL" id="JASPKZ010003410">
    <property type="protein sequence ID" value="KAJ9593722.1"/>
    <property type="molecule type" value="Genomic_DNA"/>
</dbReference>
<gene>
    <name evidence="2" type="ORF">L9F63_014726</name>
</gene>
<reference evidence="2" key="1">
    <citation type="journal article" date="2023" name="IScience">
        <title>Live-bearing cockroach genome reveals convergent evolutionary mechanisms linked to viviparity in insects and beyond.</title>
        <authorList>
            <person name="Fouks B."/>
            <person name="Harrison M.C."/>
            <person name="Mikhailova A.A."/>
            <person name="Marchal E."/>
            <person name="English S."/>
            <person name="Carruthers M."/>
            <person name="Jennings E.C."/>
            <person name="Chiamaka E.L."/>
            <person name="Frigard R.A."/>
            <person name="Pippel M."/>
            <person name="Attardo G.M."/>
            <person name="Benoit J.B."/>
            <person name="Bornberg-Bauer E."/>
            <person name="Tobe S.S."/>
        </authorList>
    </citation>
    <scope>NUCLEOTIDE SEQUENCE</scope>
    <source>
        <strain evidence="2">Stay&amp;Tobe</strain>
    </source>
</reference>
<accession>A0AAD8A751</accession>
<feature type="non-terminal residue" evidence="2">
    <location>
        <position position="123"/>
    </location>
</feature>
<keyword evidence="1" id="KW-0472">Membrane</keyword>
<keyword evidence="1" id="KW-0812">Transmembrane</keyword>
<keyword evidence="3" id="KW-1185">Reference proteome</keyword>
<comment type="caution">
    <text evidence="2">The sequence shown here is derived from an EMBL/GenBank/DDBJ whole genome shotgun (WGS) entry which is preliminary data.</text>
</comment>
<organism evidence="2 3">
    <name type="scientific">Diploptera punctata</name>
    <name type="common">Pacific beetle cockroach</name>
    <dbReference type="NCBI Taxonomy" id="6984"/>
    <lineage>
        <taxon>Eukaryota</taxon>
        <taxon>Metazoa</taxon>
        <taxon>Ecdysozoa</taxon>
        <taxon>Arthropoda</taxon>
        <taxon>Hexapoda</taxon>
        <taxon>Insecta</taxon>
        <taxon>Pterygota</taxon>
        <taxon>Neoptera</taxon>
        <taxon>Polyneoptera</taxon>
        <taxon>Dictyoptera</taxon>
        <taxon>Blattodea</taxon>
        <taxon>Blaberoidea</taxon>
        <taxon>Blaberidae</taxon>
        <taxon>Diplopterinae</taxon>
        <taxon>Diploptera</taxon>
    </lineage>
</organism>
<feature type="transmembrane region" description="Helical" evidence="1">
    <location>
        <begin position="21"/>
        <end position="41"/>
    </location>
</feature>
<evidence type="ECO:0000313" key="3">
    <source>
        <dbReference type="Proteomes" id="UP001233999"/>
    </source>
</evidence>
<dbReference type="Proteomes" id="UP001233999">
    <property type="component" value="Unassembled WGS sequence"/>
</dbReference>
<protein>
    <submittedName>
        <fullName evidence="2">Uncharacterized protein</fullName>
    </submittedName>
</protein>
<evidence type="ECO:0000256" key="1">
    <source>
        <dbReference type="SAM" id="Phobius"/>
    </source>
</evidence>
<feature type="transmembrane region" description="Helical" evidence="1">
    <location>
        <begin position="95"/>
        <end position="122"/>
    </location>
</feature>
<evidence type="ECO:0000313" key="2">
    <source>
        <dbReference type="EMBL" id="KAJ9593722.1"/>
    </source>
</evidence>
<keyword evidence="1" id="KW-1133">Transmembrane helix</keyword>
<reference evidence="2" key="2">
    <citation type="submission" date="2023-05" db="EMBL/GenBank/DDBJ databases">
        <authorList>
            <person name="Fouks B."/>
        </authorList>
    </citation>
    <scope>NUCLEOTIDE SEQUENCE</scope>
    <source>
        <strain evidence="2">Stay&amp;Tobe</strain>
        <tissue evidence="2">Testes</tissue>
    </source>
</reference>
<feature type="non-terminal residue" evidence="2">
    <location>
        <position position="1"/>
    </location>
</feature>
<proteinExistence type="predicted"/>
<dbReference type="AlphaFoldDB" id="A0AAD8A751"/>
<sequence length="123" mass="14416">SQLSYLSGSFLPLIHRYSSENFVTILFEGSMIHFSWLFYILPDSISTLLGLGPGGEVAVLGDHYFNRLSSKCWRFSSFSLFLVNRKYFVFVLPEYHYILCILFRLKTIYDLFLILSVIIIYYL</sequence>
<name>A0AAD8A751_DIPPU</name>